<accession>A0A8H5GUK4</accession>
<protein>
    <submittedName>
        <fullName evidence="1">Uncharacterized protein</fullName>
    </submittedName>
</protein>
<dbReference type="EMBL" id="JAACJN010000115">
    <property type="protein sequence ID" value="KAF5371551.1"/>
    <property type="molecule type" value="Genomic_DNA"/>
</dbReference>
<dbReference type="AlphaFoldDB" id="A0A8H5GUK4"/>
<keyword evidence="2" id="KW-1185">Reference proteome</keyword>
<proteinExistence type="predicted"/>
<evidence type="ECO:0000313" key="1">
    <source>
        <dbReference type="EMBL" id="KAF5371551.1"/>
    </source>
</evidence>
<reference evidence="1 2" key="1">
    <citation type="journal article" date="2020" name="ISME J.">
        <title>Uncovering the hidden diversity of litter-decomposition mechanisms in mushroom-forming fungi.</title>
        <authorList>
            <person name="Floudas D."/>
            <person name="Bentzer J."/>
            <person name="Ahren D."/>
            <person name="Johansson T."/>
            <person name="Persson P."/>
            <person name="Tunlid A."/>
        </authorList>
    </citation>
    <scope>NUCLEOTIDE SEQUENCE [LARGE SCALE GENOMIC DNA]</scope>
    <source>
        <strain evidence="1 2">CBS 406.79</strain>
    </source>
</reference>
<evidence type="ECO:0000313" key="2">
    <source>
        <dbReference type="Proteomes" id="UP000518752"/>
    </source>
</evidence>
<comment type="caution">
    <text evidence="1">The sequence shown here is derived from an EMBL/GenBank/DDBJ whole genome shotgun (WGS) entry which is preliminary data.</text>
</comment>
<name>A0A8H5GUK4_9AGAR</name>
<organism evidence="1 2">
    <name type="scientific">Collybiopsis confluens</name>
    <dbReference type="NCBI Taxonomy" id="2823264"/>
    <lineage>
        <taxon>Eukaryota</taxon>
        <taxon>Fungi</taxon>
        <taxon>Dikarya</taxon>
        <taxon>Basidiomycota</taxon>
        <taxon>Agaricomycotina</taxon>
        <taxon>Agaricomycetes</taxon>
        <taxon>Agaricomycetidae</taxon>
        <taxon>Agaricales</taxon>
        <taxon>Marasmiineae</taxon>
        <taxon>Omphalotaceae</taxon>
        <taxon>Collybiopsis</taxon>
    </lineage>
</organism>
<sequence>MLCQIHLRQQCYELPQLEVQQASVIVAEPIDDRSVLFLAFLTTKIIQMVKESGGFRKLSHRNILDAVTLPQLMSITVYFGHYVRDLKLSKLLKAEY</sequence>
<gene>
    <name evidence="1" type="ORF">D9757_010394</name>
</gene>
<dbReference type="Proteomes" id="UP000518752">
    <property type="component" value="Unassembled WGS sequence"/>
</dbReference>